<feature type="compositionally biased region" description="Basic and acidic residues" evidence="1">
    <location>
        <begin position="249"/>
        <end position="269"/>
    </location>
</feature>
<evidence type="ECO:0000313" key="2">
    <source>
        <dbReference type="EMBL" id="OSS53192.1"/>
    </source>
</evidence>
<dbReference type="OMA" id="RAVHQDY"/>
<dbReference type="InParanoid" id="A0A1Y2MB10"/>
<sequence>MSIRRAAAAAADLPQRAVHLRIVPRPANLSESREVFRLLQRFGELNTYYSLKYQYHNPADNVSLAIYRSADAAQQALNASPLVFSLERETHLSDDPGSLDTVAADPDANLPRATSVDVGEMTSPSELLHRTTTTTSSPSSSSSATTTATSIAPLPFTPSPAVPTAKKWFQVTLDRSRVVHADFIERQPLYKQFNPMKSMAQLDLDKQVPHKGLSDLGRRGPGAHRTPLRQLRSMAAYAEKGLPSLRAISEGRERTDMREERGEGKSRRV</sequence>
<name>A0A1Y2MB10_EPING</name>
<protein>
    <submittedName>
        <fullName evidence="2">Uncharacterized protein</fullName>
    </submittedName>
</protein>
<organism evidence="2 3">
    <name type="scientific">Epicoccum nigrum</name>
    <name type="common">Soil fungus</name>
    <name type="synonym">Epicoccum purpurascens</name>
    <dbReference type="NCBI Taxonomy" id="105696"/>
    <lineage>
        <taxon>Eukaryota</taxon>
        <taxon>Fungi</taxon>
        <taxon>Dikarya</taxon>
        <taxon>Ascomycota</taxon>
        <taxon>Pezizomycotina</taxon>
        <taxon>Dothideomycetes</taxon>
        <taxon>Pleosporomycetidae</taxon>
        <taxon>Pleosporales</taxon>
        <taxon>Pleosporineae</taxon>
        <taxon>Didymellaceae</taxon>
        <taxon>Epicoccum</taxon>
    </lineage>
</organism>
<accession>A0A1Y2MB10</accession>
<dbReference type="Proteomes" id="UP000193240">
    <property type="component" value="Unassembled WGS sequence"/>
</dbReference>
<feature type="compositionally biased region" description="Low complexity" evidence="1">
    <location>
        <begin position="131"/>
        <end position="150"/>
    </location>
</feature>
<gene>
    <name evidence="2" type="ORF">B5807_02235</name>
</gene>
<dbReference type="AlphaFoldDB" id="A0A1Y2MB10"/>
<feature type="region of interest" description="Disordered" evidence="1">
    <location>
        <begin position="94"/>
        <end position="157"/>
    </location>
</feature>
<reference evidence="2 3" key="1">
    <citation type="journal article" date="2017" name="Genome Announc.">
        <title>Genome sequence of the saprophytic ascomycete Epicoccum nigrum ICMP 19927 strain isolated from New Zealand.</title>
        <authorList>
            <person name="Fokin M."/>
            <person name="Fleetwood D."/>
            <person name="Weir B.S."/>
            <person name="Villas-Boas S.G."/>
        </authorList>
    </citation>
    <scope>NUCLEOTIDE SEQUENCE [LARGE SCALE GENOMIC DNA]</scope>
    <source>
        <strain evidence="2 3">ICMP 19927</strain>
    </source>
</reference>
<proteinExistence type="predicted"/>
<keyword evidence="3" id="KW-1185">Reference proteome</keyword>
<feature type="region of interest" description="Disordered" evidence="1">
    <location>
        <begin position="245"/>
        <end position="269"/>
    </location>
</feature>
<evidence type="ECO:0000313" key="3">
    <source>
        <dbReference type="Proteomes" id="UP000193240"/>
    </source>
</evidence>
<evidence type="ECO:0000256" key="1">
    <source>
        <dbReference type="SAM" id="MobiDB-lite"/>
    </source>
</evidence>
<dbReference type="EMBL" id="KZ107839">
    <property type="protein sequence ID" value="OSS53192.1"/>
    <property type="molecule type" value="Genomic_DNA"/>
</dbReference>